<sequence length="80" mass="8907">MLVVWFAFSMAKIHGESSIIASCYALTMRSIVSSITPNPTASLEPIMVLIRDVAPTINCGLFFLAKVVNRRNSPFLDDMW</sequence>
<name>A0AAN9FM10_CROPI</name>
<dbReference type="AlphaFoldDB" id="A0AAN9FM10"/>
<feature type="signal peptide" evidence="1">
    <location>
        <begin position="1"/>
        <end position="15"/>
    </location>
</feature>
<dbReference type="EMBL" id="JAYWIO010000003">
    <property type="protein sequence ID" value="KAK7275113.1"/>
    <property type="molecule type" value="Genomic_DNA"/>
</dbReference>
<accession>A0AAN9FM10</accession>
<keyword evidence="3" id="KW-1185">Reference proteome</keyword>
<comment type="caution">
    <text evidence="2">The sequence shown here is derived from an EMBL/GenBank/DDBJ whole genome shotgun (WGS) entry which is preliminary data.</text>
</comment>
<organism evidence="2 3">
    <name type="scientific">Crotalaria pallida</name>
    <name type="common">Smooth rattlebox</name>
    <name type="synonym">Crotalaria striata</name>
    <dbReference type="NCBI Taxonomy" id="3830"/>
    <lineage>
        <taxon>Eukaryota</taxon>
        <taxon>Viridiplantae</taxon>
        <taxon>Streptophyta</taxon>
        <taxon>Embryophyta</taxon>
        <taxon>Tracheophyta</taxon>
        <taxon>Spermatophyta</taxon>
        <taxon>Magnoliopsida</taxon>
        <taxon>eudicotyledons</taxon>
        <taxon>Gunneridae</taxon>
        <taxon>Pentapetalae</taxon>
        <taxon>rosids</taxon>
        <taxon>fabids</taxon>
        <taxon>Fabales</taxon>
        <taxon>Fabaceae</taxon>
        <taxon>Papilionoideae</taxon>
        <taxon>50 kb inversion clade</taxon>
        <taxon>genistoids sensu lato</taxon>
        <taxon>core genistoids</taxon>
        <taxon>Crotalarieae</taxon>
        <taxon>Crotalaria</taxon>
    </lineage>
</organism>
<keyword evidence="1" id="KW-0732">Signal</keyword>
<evidence type="ECO:0008006" key="4">
    <source>
        <dbReference type="Google" id="ProtNLM"/>
    </source>
</evidence>
<gene>
    <name evidence="2" type="ORF">RIF29_16220</name>
</gene>
<evidence type="ECO:0000256" key="1">
    <source>
        <dbReference type="SAM" id="SignalP"/>
    </source>
</evidence>
<evidence type="ECO:0000313" key="3">
    <source>
        <dbReference type="Proteomes" id="UP001372338"/>
    </source>
</evidence>
<evidence type="ECO:0000313" key="2">
    <source>
        <dbReference type="EMBL" id="KAK7275113.1"/>
    </source>
</evidence>
<proteinExistence type="predicted"/>
<dbReference type="Proteomes" id="UP001372338">
    <property type="component" value="Unassembled WGS sequence"/>
</dbReference>
<protein>
    <recommendedName>
        <fullName evidence="4">Secreted protein</fullName>
    </recommendedName>
</protein>
<reference evidence="2 3" key="1">
    <citation type="submission" date="2024-01" db="EMBL/GenBank/DDBJ databases">
        <title>The genomes of 5 underutilized Papilionoideae crops provide insights into root nodulation and disease resistanc.</title>
        <authorList>
            <person name="Yuan L."/>
        </authorList>
    </citation>
    <scope>NUCLEOTIDE SEQUENCE [LARGE SCALE GENOMIC DNA]</scope>
    <source>
        <strain evidence="2">ZHUSHIDOU_FW_LH</strain>
        <tissue evidence="2">Leaf</tissue>
    </source>
</reference>
<feature type="chain" id="PRO_5042838321" description="Secreted protein" evidence="1">
    <location>
        <begin position="16"/>
        <end position="80"/>
    </location>
</feature>